<organism evidence="5 6">
    <name type="scientific">Glarea lozoyensis (strain ATCC 20868 / MF5171)</name>
    <dbReference type="NCBI Taxonomy" id="1116229"/>
    <lineage>
        <taxon>Eukaryota</taxon>
        <taxon>Fungi</taxon>
        <taxon>Dikarya</taxon>
        <taxon>Ascomycota</taxon>
        <taxon>Pezizomycotina</taxon>
        <taxon>Leotiomycetes</taxon>
        <taxon>Helotiales</taxon>
        <taxon>Helotiaceae</taxon>
        <taxon>Glarea</taxon>
    </lineage>
</organism>
<sequence>MSTELGECVLQLESGLRGEPQLPAAPLLDPTDPTLPPFLDACKEADITIVEELFKGRSATDGSLIHGLYAALSNNRPDVAKYLLGQGVPIDKRVLLETKSQECFQLLIDHGWEVNNAYERGDTILPRVLSYQNDSLVRWLLDQGLNPDLGTPGRYPRQWEKDHVQPVPGSGQALNAAAKYSTPEIFELLISHGANIKNSKPLINAVTSIWLTTSERIKMMEFAVKLGADVNEQGGIPGSGYQGGTPLHGAAVWGRLAEAKWLLEHGANVRSGNKFCRLPWTEATRCARNCRHTEVANYLKEWELKHKSGIKSPTLKIGRGNSSPPKSESNPGDATLTPFLDACKQADISTVASLSEQRDKEDGSLNWGLYTALSSGRDDVANLLLNQGVPVDQYALLETKTKECFQVLLDHGWNINGPIEFGDTILPHVLALKDESLLEWMLSKGLNSYLGPPGIRLVPANRGKVQPVPGSGIGALHAAATHSTPAVLDILISHGLKFENLSLLPSTVASYFLSTTERIAMMEHLLKLGVDVNQKGHVSVSNYPGGTALHAAAFWGRLLEAQFLSEQGADVRRGDDACRLPYTERRGRLEPRNAALGTSQCAHWDVVELLEEWELSCYGTLLGRRIWNSEK</sequence>
<dbReference type="Pfam" id="PF00023">
    <property type="entry name" value="Ank"/>
    <property type="match status" value="1"/>
</dbReference>
<proteinExistence type="predicted"/>
<keyword evidence="2 3" id="KW-0040">ANK repeat</keyword>
<dbReference type="SUPFAM" id="SSF48403">
    <property type="entry name" value="Ankyrin repeat"/>
    <property type="match status" value="1"/>
</dbReference>
<keyword evidence="6" id="KW-1185">Reference proteome</keyword>
<evidence type="ECO:0000256" key="1">
    <source>
        <dbReference type="ARBA" id="ARBA00022737"/>
    </source>
</evidence>
<dbReference type="PROSITE" id="PS50088">
    <property type="entry name" value="ANK_REPEAT"/>
    <property type="match status" value="2"/>
</dbReference>
<dbReference type="eggNOG" id="KOG4177">
    <property type="taxonomic scope" value="Eukaryota"/>
</dbReference>
<feature type="region of interest" description="Disordered" evidence="4">
    <location>
        <begin position="313"/>
        <end position="335"/>
    </location>
</feature>
<dbReference type="PANTHER" id="PTHR24123:SF33">
    <property type="entry name" value="PROTEIN HOS4"/>
    <property type="match status" value="1"/>
</dbReference>
<feature type="repeat" description="ANK" evidence="3">
    <location>
        <begin position="544"/>
        <end position="576"/>
    </location>
</feature>
<dbReference type="Gene3D" id="1.25.40.20">
    <property type="entry name" value="Ankyrin repeat-containing domain"/>
    <property type="match status" value="2"/>
</dbReference>
<dbReference type="InterPro" id="IPR036770">
    <property type="entry name" value="Ankyrin_rpt-contain_sf"/>
</dbReference>
<gene>
    <name evidence="5" type="ORF">GLAREA_08623</name>
</gene>
<evidence type="ECO:0000256" key="4">
    <source>
        <dbReference type="SAM" id="MobiDB-lite"/>
    </source>
</evidence>
<keyword evidence="1" id="KW-0677">Repeat</keyword>
<accession>S3CFW1</accession>
<feature type="repeat" description="ANK" evidence="3">
    <location>
        <begin position="242"/>
        <end position="274"/>
    </location>
</feature>
<evidence type="ECO:0000256" key="3">
    <source>
        <dbReference type="PROSITE-ProRule" id="PRU00023"/>
    </source>
</evidence>
<reference evidence="5 6" key="1">
    <citation type="journal article" date="2013" name="BMC Genomics">
        <title>Genomics-driven discovery of the pneumocandin biosynthetic gene cluster in the fungus Glarea lozoyensis.</title>
        <authorList>
            <person name="Chen L."/>
            <person name="Yue Q."/>
            <person name="Zhang X."/>
            <person name="Xiang M."/>
            <person name="Wang C."/>
            <person name="Li S."/>
            <person name="Che Y."/>
            <person name="Ortiz-Lopez F.J."/>
            <person name="Bills G.F."/>
            <person name="Liu X."/>
            <person name="An Z."/>
        </authorList>
    </citation>
    <scope>NUCLEOTIDE SEQUENCE [LARGE SCALE GENOMIC DNA]</scope>
    <source>
        <strain evidence="6">ATCC 20868 / MF5171</strain>
    </source>
</reference>
<dbReference type="SMART" id="SM00248">
    <property type="entry name" value="ANK"/>
    <property type="match status" value="8"/>
</dbReference>
<dbReference type="HOGENOM" id="CLU_433483_0_0_1"/>
<dbReference type="AlphaFoldDB" id="S3CFW1"/>
<dbReference type="OrthoDB" id="426293at2759"/>
<dbReference type="PANTHER" id="PTHR24123">
    <property type="entry name" value="ANKYRIN REPEAT-CONTAINING"/>
    <property type="match status" value="1"/>
</dbReference>
<dbReference type="GeneID" id="19467671"/>
<evidence type="ECO:0000256" key="2">
    <source>
        <dbReference type="ARBA" id="ARBA00023043"/>
    </source>
</evidence>
<dbReference type="RefSeq" id="XP_008088858.1">
    <property type="nucleotide sequence ID" value="XM_008090667.1"/>
</dbReference>
<dbReference type="Proteomes" id="UP000016922">
    <property type="component" value="Unassembled WGS sequence"/>
</dbReference>
<evidence type="ECO:0000313" key="6">
    <source>
        <dbReference type="Proteomes" id="UP000016922"/>
    </source>
</evidence>
<evidence type="ECO:0000313" key="5">
    <source>
        <dbReference type="EMBL" id="EPE24770.1"/>
    </source>
</evidence>
<dbReference type="KEGG" id="glz:GLAREA_08623"/>
<dbReference type="InterPro" id="IPR002110">
    <property type="entry name" value="Ankyrin_rpt"/>
</dbReference>
<dbReference type="InterPro" id="IPR051165">
    <property type="entry name" value="Multifunctional_ANK_Repeat"/>
</dbReference>
<feature type="compositionally biased region" description="Polar residues" evidence="4">
    <location>
        <begin position="320"/>
        <end position="332"/>
    </location>
</feature>
<dbReference type="PROSITE" id="PS50297">
    <property type="entry name" value="ANK_REP_REGION"/>
    <property type="match status" value="1"/>
</dbReference>
<dbReference type="EMBL" id="KE145373">
    <property type="protein sequence ID" value="EPE24770.1"/>
    <property type="molecule type" value="Genomic_DNA"/>
</dbReference>
<protein>
    <submittedName>
        <fullName evidence="5">Ankyrin repeat-containing protein</fullName>
    </submittedName>
</protein>
<name>S3CFW1_GLAL2</name>